<protein>
    <submittedName>
        <fullName evidence="1">Uncharacterized protein</fullName>
    </submittedName>
</protein>
<comment type="caution">
    <text evidence="1">The sequence shown here is derived from an EMBL/GenBank/DDBJ whole genome shotgun (WGS) entry which is preliminary data.</text>
</comment>
<accession>A0A0F8ZYT4</accession>
<dbReference type="AlphaFoldDB" id="A0A0F8ZYT4"/>
<sequence>MESASQEHTRFEYRNHVYEISPNKDNNVYIEIFHMGSRRTLRWRIFSTSWLERRAKSAVRKAHVWARNLIDQRLIVLNAIEEVDSNACRGLETHS</sequence>
<proteinExistence type="predicted"/>
<gene>
    <name evidence="1" type="ORF">LCGC14_2977570</name>
</gene>
<dbReference type="EMBL" id="LAZR01060720">
    <property type="protein sequence ID" value="KKK65096.1"/>
    <property type="molecule type" value="Genomic_DNA"/>
</dbReference>
<organism evidence="1">
    <name type="scientific">marine sediment metagenome</name>
    <dbReference type="NCBI Taxonomy" id="412755"/>
    <lineage>
        <taxon>unclassified sequences</taxon>
        <taxon>metagenomes</taxon>
        <taxon>ecological metagenomes</taxon>
    </lineage>
</organism>
<evidence type="ECO:0000313" key="1">
    <source>
        <dbReference type="EMBL" id="KKK65096.1"/>
    </source>
</evidence>
<reference evidence="1" key="1">
    <citation type="journal article" date="2015" name="Nature">
        <title>Complex archaea that bridge the gap between prokaryotes and eukaryotes.</title>
        <authorList>
            <person name="Spang A."/>
            <person name="Saw J.H."/>
            <person name="Jorgensen S.L."/>
            <person name="Zaremba-Niedzwiedzka K."/>
            <person name="Martijn J."/>
            <person name="Lind A.E."/>
            <person name="van Eijk R."/>
            <person name="Schleper C."/>
            <person name="Guy L."/>
            <person name="Ettema T.J."/>
        </authorList>
    </citation>
    <scope>NUCLEOTIDE SEQUENCE</scope>
</reference>
<name>A0A0F8ZYT4_9ZZZZ</name>